<dbReference type="SUPFAM" id="SSF140959">
    <property type="entry name" value="Indolic compounds 2,3-dioxygenase-like"/>
    <property type="match status" value="1"/>
</dbReference>
<evidence type="ECO:0000313" key="5">
    <source>
        <dbReference type="EMBL" id="KAJ3257283.1"/>
    </source>
</evidence>
<organism evidence="5 6">
    <name type="scientific">Boothiomyces macroporosus</name>
    <dbReference type="NCBI Taxonomy" id="261099"/>
    <lineage>
        <taxon>Eukaryota</taxon>
        <taxon>Fungi</taxon>
        <taxon>Fungi incertae sedis</taxon>
        <taxon>Chytridiomycota</taxon>
        <taxon>Chytridiomycota incertae sedis</taxon>
        <taxon>Chytridiomycetes</taxon>
        <taxon>Rhizophydiales</taxon>
        <taxon>Terramycetaceae</taxon>
        <taxon>Boothiomyces</taxon>
    </lineage>
</organism>
<evidence type="ECO:0000313" key="6">
    <source>
        <dbReference type="Proteomes" id="UP001210925"/>
    </source>
</evidence>
<dbReference type="GO" id="GO:0033754">
    <property type="term" value="F:indoleamine 2,3-dioxygenase activity"/>
    <property type="evidence" value="ECO:0007669"/>
    <property type="project" value="TreeGrafter"/>
</dbReference>
<sequence>MPSNAKAPMKRPVKLLEEFGIDPHTGFLPNPPPTKHLPKYYEPWEYIVDNLNAFLVSGAIRERVRKLEILSLEYLSGIGEQRRAYCILSFIAHAYIYGVANADAVDPVLPESIAIPWFEIAKILQVKPVVSYASVGLWNWYLLDSNGPKDLSGSFDESWFYLVPLGIEVVGAPFISAAVDAQSAVLANDESTVLKNVGLMADSIDEMAKLLPRMYEKCDAQVFLKRVRQYSGGSKNNSLMPHGVFYTGVTEMDQHVNLSQEAPSGLTGTWRKYAGASAGQSPLIHLIDAALSIQHTVMKQGAPVNPMLEMIQALPLDLQEFIQLVREGPSIRDFCLNSLNSNLKAQFNRTLVNLKQFRDKHMQLATRYIVVHQKEPAAVGTGGTDLVPFLKQVRQETIDTSIP</sequence>
<dbReference type="PANTHER" id="PTHR28657:SF5">
    <property type="entry name" value="INDOLEAMINE 2,3-DIOXYGENASE"/>
    <property type="match status" value="1"/>
</dbReference>
<dbReference type="PANTHER" id="PTHR28657">
    <property type="entry name" value="INDOLEAMINE 2,3-DIOXYGENASE"/>
    <property type="match status" value="1"/>
</dbReference>
<comment type="caution">
    <text evidence="5">The sequence shown here is derived from an EMBL/GenBank/DDBJ whole genome shotgun (WGS) entry which is preliminary data.</text>
</comment>
<evidence type="ECO:0000256" key="4">
    <source>
        <dbReference type="PIRSR" id="PIRSR600898-1"/>
    </source>
</evidence>
<dbReference type="Pfam" id="PF01231">
    <property type="entry name" value="IDO"/>
    <property type="match status" value="1"/>
</dbReference>
<dbReference type="Gene3D" id="1.20.58.480">
    <property type="match status" value="1"/>
</dbReference>
<evidence type="ECO:0000256" key="2">
    <source>
        <dbReference type="ARBA" id="ARBA00022723"/>
    </source>
</evidence>
<dbReference type="EMBL" id="JADGKB010000040">
    <property type="protein sequence ID" value="KAJ3257283.1"/>
    <property type="molecule type" value="Genomic_DNA"/>
</dbReference>
<dbReference type="InterPro" id="IPR037217">
    <property type="entry name" value="Trp/Indoleamine_2_3_dOase-like"/>
</dbReference>
<evidence type="ECO:0000256" key="1">
    <source>
        <dbReference type="ARBA" id="ARBA00007119"/>
    </source>
</evidence>
<keyword evidence="2 4" id="KW-0479">Metal-binding</keyword>
<reference evidence="5" key="1">
    <citation type="submission" date="2020-05" db="EMBL/GenBank/DDBJ databases">
        <title>Phylogenomic resolution of chytrid fungi.</title>
        <authorList>
            <person name="Stajich J.E."/>
            <person name="Amses K."/>
            <person name="Simmons R."/>
            <person name="Seto K."/>
            <person name="Myers J."/>
            <person name="Bonds A."/>
            <person name="Quandt C.A."/>
            <person name="Barry K."/>
            <person name="Liu P."/>
            <person name="Grigoriev I."/>
            <person name="Longcore J.E."/>
            <person name="James T.Y."/>
        </authorList>
    </citation>
    <scope>NUCLEOTIDE SEQUENCE</scope>
    <source>
        <strain evidence="5">PLAUS21</strain>
    </source>
</reference>
<dbReference type="GO" id="GO:0034354">
    <property type="term" value="P:'de novo' NAD+ biosynthetic process from L-tryptophan"/>
    <property type="evidence" value="ECO:0007669"/>
    <property type="project" value="TreeGrafter"/>
</dbReference>
<keyword evidence="4" id="KW-0349">Heme</keyword>
<protein>
    <recommendedName>
        <fullName evidence="7">Indoleamine 2,3-dioxygenase</fullName>
    </recommendedName>
</protein>
<feature type="binding site" description="proximal binding residue" evidence="4">
    <location>
        <position position="361"/>
    </location>
    <ligand>
        <name>heme b</name>
        <dbReference type="ChEBI" id="CHEBI:60344"/>
    </ligand>
    <ligandPart>
        <name>Fe</name>
        <dbReference type="ChEBI" id="CHEBI:18248"/>
    </ligandPart>
</feature>
<dbReference type="GO" id="GO:0020037">
    <property type="term" value="F:heme binding"/>
    <property type="evidence" value="ECO:0007669"/>
    <property type="project" value="InterPro"/>
</dbReference>
<dbReference type="GO" id="GO:0046872">
    <property type="term" value="F:metal ion binding"/>
    <property type="evidence" value="ECO:0007669"/>
    <property type="project" value="UniProtKB-KW"/>
</dbReference>
<dbReference type="GO" id="GO:0019441">
    <property type="term" value="P:L-tryptophan catabolic process to kynurenine"/>
    <property type="evidence" value="ECO:0007669"/>
    <property type="project" value="InterPro"/>
</dbReference>
<accession>A0AAD5UG92</accession>
<keyword evidence="6" id="KW-1185">Reference proteome</keyword>
<gene>
    <name evidence="5" type="ORF">HK103_004837</name>
</gene>
<name>A0AAD5UG92_9FUNG</name>
<dbReference type="GO" id="GO:0005737">
    <property type="term" value="C:cytoplasm"/>
    <property type="evidence" value="ECO:0007669"/>
    <property type="project" value="TreeGrafter"/>
</dbReference>
<dbReference type="InterPro" id="IPR000898">
    <property type="entry name" value="Indolamine_dOase"/>
</dbReference>
<dbReference type="Proteomes" id="UP001210925">
    <property type="component" value="Unassembled WGS sequence"/>
</dbReference>
<keyword evidence="3 4" id="KW-0408">Iron</keyword>
<evidence type="ECO:0000256" key="3">
    <source>
        <dbReference type="ARBA" id="ARBA00023004"/>
    </source>
</evidence>
<proteinExistence type="inferred from homology"/>
<comment type="similarity">
    <text evidence="1">Belongs to the indoleamine 2,3-dioxygenase family.</text>
</comment>
<evidence type="ECO:0008006" key="7">
    <source>
        <dbReference type="Google" id="ProtNLM"/>
    </source>
</evidence>
<dbReference type="AlphaFoldDB" id="A0AAD5UG92"/>